<dbReference type="Gene3D" id="3.30.560.10">
    <property type="entry name" value="Glucose Oxidase, domain 3"/>
    <property type="match status" value="1"/>
</dbReference>
<evidence type="ECO:0000256" key="1">
    <source>
        <dbReference type="ARBA" id="ARBA00010790"/>
    </source>
</evidence>
<keyword evidence="6" id="KW-1185">Reference proteome</keyword>
<dbReference type="STRING" id="183478.A0A364N5J9"/>
<dbReference type="InterPro" id="IPR036188">
    <property type="entry name" value="FAD/NAD-bd_sf"/>
</dbReference>
<keyword evidence="2" id="KW-0274">FAD</keyword>
<dbReference type="PROSITE" id="PS00624">
    <property type="entry name" value="GMC_OXRED_2"/>
    <property type="match status" value="1"/>
</dbReference>
<keyword evidence="5" id="KW-0560">Oxidoreductase</keyword>
<accession>A0A364N5J9</accession>
<comment type="cofactor">
    <cofactor evidence="2">
        <name>FAD</name>
        <dbReference type="ChEBI" id="CHEBI:57692"/>
    </cofactor>
</comment>
<protein>
    <submittedName>
        <fullName evidence="5">Alcohol oxidase</fullName>
        <ecNumber evidence="5">1.1.99.1</ecNumber>
    </submittedName>
</protein>
<dbReference type="GO" id="GO:0050660">
    <property type="term" value="F:flavin adenine dinucleotide binding"/>
    <property type="evidence" value="ECO:0007669"/>
    <property type="project" value="InterPro"/>
</dbReference>
<feature type="binding site" evidence="2">
    <location>
        <position position="330"/>
    </location>
    <ligand>
        <name>FAD</name>
        <dbReference type="ChEBI" id="CHEBI:57692"/>
    </ligand>
</feature>
<dbReference type="InterPro" id="IPR012132">
    <property type="entry name" value="GMC_OxRdtase"/>
</dbReference>
<evidence type="ECO:0000256" key="3">
    <source>
        <dbReference type="SAM" id="SignalP"/>
    </source>
</evidence>
<evidence type="ECO:0000256" key="2">
    <source>
        <dbReference type="PIRSR" id="PIRSR000137-2"/>
    </source>
</evidence>
<dbReference type="AlphaFoldDB" id="A0A364N5J9"/>
<dbReference type="InterPro" id="IPR000172">
    <property type="entry name" value="GMC_OxRdtase_N"/>
</dbReference>
<dbReference type="OrthoDB" id="269227at2759"/>
<sequence>MIVIKALAVLSLFSSFATPRIIDGATLTPYGGPNVRRPFSNTTASITLEDYEYVVVGSGPGGAPLAARLAIAGHKVLLLEAGGDETNSTQYNVPALHAVASEYEPMRWDFFVKHFDDEEEMKRDTKLTYELADGTRYTGANPPSGAKPLGILYPRVGSLGGCSSHNALITTYPYESDWEYLQEITGDDSWAPSNMRKYFTRLERSRYLPSSVVGHGFSGWLETSLTDLSLIVGDLKLISLVLSAASGMGKSLLSSVLGTVTGLGQVLLRDINNPAPGRDAQEGLWQVPLAMKVPEYKRAGPVDFLHQVMNEKNSDGSRKYHLDIQLNTLVTTVRFNETTNGKPVATGVNFLTGQSLYGADPRRQAGTATGKGTKGSVTATREVILSAGTFNTPQILKLSGVGPKDELEKFGIDVVKELPGVGENLQDRYEIPVVGQAPSKIASLKACTFLEGDHDPCLEKWENLPLGVGKGVYASNGVALAITKRASNTQHGNADLLVAGWPAYFNGYYPDYFKNATLGRDAWTWLTLKAESRNNAGSVTLRSADPQDMPEIRKRNFDVGGDEDLDALVEGMKYGRRAFESLVPLDGKFTEVWPGKQVQTDEEWKTFAKYEAWGHHASCTCPIGADDDEKAVLDTNFKVRGIEGLRVVDASAFAKIPGTYLALPLYMISEKASDLIIEAAKSSQ</sequence>
<keyword evidence="3" id="KW-0732">Signal</keyword>
<dbReference type="Proteomes" id="UP000249619">
    <property type="component" value="Unassembled WGS sequence"/>
</dbReference>
<name>A0A364N5J9_STELY</name>
<dbReference type="PIRSF" id="PIRSF000137">
    <property type="entry name" value="Alcohol_oxidase"/>
    <property type="match status" value="1"/>
</dbReference>
<dbReference type="EC" id="1.1.99.1" evidence="5"/>
<dbReference type="GO" id="GO:0008812">
    <property type="term" value="F:choline dehydrogenase activity"/>
    <property type="evidence" value="ECO:0007669"/>
    <property type="project" value="UniProtKB-EC"/>
</dbReference>
<gene>
    <name evidence="5" type="ORF">DDE83_004184</name>
</gene>
<dbReference type="SUPFAM" id="SSF51905">
    <property type="entry name" value="FAD/NAD(P)-binding domain"/>
    <property type="match status" value="1"/>
</dbReference>
<dbReference type="PANTHER" id="PTHR11552:SF213">
    <property type="entry name" value="DEHYDROGENASE, PUTATIVE-RELATED"/>
    <property type="match status" value="1"/>
</dbReference>
<organism evidence="5 6">
    <name type="scientific">Stemphylium lycopersici</name>
    <name type="common">Tomato gray leaf spot disease fungus</name>
    <name type="synonym">Thyrospora lycopersici</name>
    <dbReference type="NCBI Taxonomy" id="183478"/>
    <lineage>
        <taxon>Eukaryota</taxon>
        <taxon>Fungi</taxon>
        <taxon>Dikarya</taxon>
        <taxon>Ascomycota</taxon>
        <taxon>Pezizomycotina</taxon>
        <taxon>Dothideomycetes</taxon>
        <taxon>Pleosporomycetidae</taxon>
        <taxon>Pleosporales</taxon>
        <taxon>Pleosporineae</taxon>
        <taxon>Pleosporaceae</taxon>
        <taxon>Stemphylium</taxon>
    </lineage>
</organism>
<dbReference type="Gene3D" id="3.50.50.60">
    <property type="entry name" value="FAD/NAD(P)-binding domain"/>
    <property type="match status" value="1"/>
</dbReference>
<evidence type="ECO:0000313" key="5">
    <source>
        <dbReference type="EMBL" id="RAR12179.1"/>
    </source>
</evidence>
<evidence type="ECO:0000259" key="4">
    <source>
        <dbReference type="PROSITE" id="PS00624"/>
    </source>
</evidence>
<proteinExistence type="inferred from homology"/>
<dbReference type="PANTHER" id="PTHR11552">
    <property type="entry name" value="GLUCOSE-METHANOL-CHOLINE GMC OXIDOREDUCTASE"/>
    <property type="match status" value="1"/>
</dbReference>
<dbReference type="SUPFAM" id="SSF54373">
    <property type="entry name" value="FAD-linked reductases, C-terminal domain"/>
    <property type="match status" value="1"/>
</dbReference>
<dbReference type="Pfam" id="PF00732">
    <property type="entry name" value="GMC_oxred_N"/>
    <property type="match status" value="1"/>
</dbReference>
<comment type="caution">
    <text evidence="5">The sequence shown here is derived from an EMBL/GenBank/DDBJ whole genome shotgun (WGS) entry which is preliminary data.</text>
</comment>
<feature type="signal peptide" evidence="3">
    <location>
        <begin position="1"/>
        <end position="19"/>
    </location>
</feature>
<dbReference type="EMBL" id="QGDH01000051">
    <property type="protein sequence ID" value="RAR12179.1"/>
    <property type="molecule type" value="Genomic_DNA"/>
</dbReference>
<dbReference type="Pfam" id="PF05199">
    <property type="entry name" value="GMC_oxred_C"/>
    <property type="match status" value="1"/>
</dbReference>
<comment type="similarity">
    <text evidence="1">Belongs to the GMC oxidoreductase family.</text>
</comment>
<evidence type="ECO:0000313" key="6">
    <source>
        <dbReference type="Proteomes" id="UP000249619"/>
    </source>
</evidence>
<feature type="chain" id="PRO_5016959475" evidence="3">
    <location>
        <begin position="20"/>
        <end position="684"/>
    </location>
</feature>
<dbReference type="InterPro" id="IPR007867">
    <property type="entry name" value="GMC_OxRtase_C"/>
</dbReference>
<keyword evidence="2" id="KW-0285">Flavoprotein</keyword>
<reference evidence="6" key="1">
    <citation type="submission" date="2018-05" db="EMBL/GenBank/DDBJ databases">
        <title>Draft genome sequence of Stemphylium lycopersici strain CIDEFI 213.</title>
        <authorList>
            <person name="Medina R."/>
            <person name="Franco M.E.E."/>
            <person name="Lucentini C.G."/>
            <person name="Saparrat M.C.N."/>
            <person name="Balatti P.A."/>
        </authorList>
    </citation>
    <scope>NUCLEOTIDE SEQUENCE [LARGE SCALE GENOMIC DNA]</scope>
    <source>
        <strain evidence="6">CIDEFI 213</strain>
    </source>
</reference>
<feature type="domain" description="Glucose-methanol-choline oxidoreductase N-terminal" evidence="4">
    <location>
        <begin position="388"/>
        <end position="402"/>
    </location>
</feature>